<dbReference type="Pfam" id="PF01546">
    <property type="entry name" value="Peptidase_M20"/>
    <property type="match status" value="1"/>
</dbReference>
<evidence type="ECO:0000256" key="1">
    <source>
        <dbReference type="ARBA" id="ARBA00006153"/>
    </source>
</evidence>
<dbReference type="GO" id="GO:0046872">
    <property type="term" value="F:metal ion binding"/>
    <property type="evidence" value="ECO:0007669"/>
    <property type="project" value="UniProtKB-KW"/>
</dbReference>
<reference evidence="5" key="2">
    <citation type="submission" date="2023-01" db="EMBL/GenBank/DDBJ databases">
        <title>Human gut microbiome strain richness.</title>
        <authorList>
            <person name="Chen-Liaw A."/>
        </authorList>
    </citation>
    <scope>NUCLEOTIDE SEQUENCE</scope>
    <source>
        <strain evidence="5">B1_m1001713B170214d0_201011</strain>
    </source>
</reference>
<dbReference type="PANTHER" id="PTHR32494">
    <property type="entry name" value="ALLANTOATE DEIMINASE-RELATED"/>
    <property type="match status" value="1"/>
</dbReference>
<evidence type="ECO:0000256" key="2">
    <source>
        <dbReference type="ARBA" id="ARBA00022801"/>
    </source>
</evidence>
<evidence type="ECO:0000259" key="4">
    <source>
        <dbReference type="Pfam" id="PF07687"/>
    </source>
</evidence>
<dbReference type="InterPro" id="IPR010158">
    <property type="entry name" value="Amidase_Cbmase"/>
</dbReference>
<feature type="binding site" evidence="3">
    <location>
        <position position="138"/>
    </location>
    <ligand>
        <name>Zn(2+)</name>
        <dbReference type="ChEBI" id="CHEBI:29105"/>
        <label>2</label>
    </ligand>
</feature>
<evidence type="ECO:0000256" key="3">
    <source>
        <dbReference type="PIRSR" id="PIRSR001235-1"/>
    </source>
</evidence>
<dbReference type="PIRSF" id="PIRSF001235">
    <property type="entry name" value="Amidase_carbamoylase"/>
    <property type="match status" value="1"/>
</dbReference>
<dbReference type="InterPro" id="IPR002933">
    <property type="entry name" value="Peptidase_M20"/>
</dbReference>
<organism evidence="6">
    <name type="scientific">Clostridium symbiosum</name>
    <name type="common">Bacteroides symbiosus</name>
    <dbReference type="NCBI Taxonomy" id="1512"/>
    <lineage>
        <taxon>Bacteria</taxon>
        <taxon>Bacillati</taxon>
        <taxon>Bacillota</taxon>
        <taxon>Clostridia</taxon>
        <taxon>Lachnospirales</taxon>
        <taxon>Lachnospiraceae</taxon>
        <taxon>Otoolea</taxon>
    </lineage>
</organism>
<evidence type="ECO:0000313" key="5">
    <source>
        <dbReference type="EMBL" id="MDB2002298.1"/>
    </source>
</evidence>
<dbReference type="AlphaFoldDB" id="A0A6N3AIP7"/>
<dbReference type="SUPFAM" id="SSF53187">
    <property type="entry name" value="Zn-dependent exopeptidases"/>
    <property type="match status" value="1"/>
</dbReference>
<dbReference type="NCBIfam" id="NF006771">
    <property type="entry name" value="PRK09290.1-5"/>
    <property type="match status" value="1"/>
</dbReference>
<dbReference type="CDD" id="cd03884">
    <property type="entry name" value="M20_bAS"/>
    <property type="match status" value="1"/>
</dbReference>
<keyword evidence="3" id="KW-0862">Zinc</keyword>
<proteinExistence type="inferred from homology"/>
<dbReference type="RefSeq" id="WP_243133663.1">
    <property type="nucleotide sequence ID" value="NZ_BAABZD010000013.1"/>
</dbReference>
<dbReference type="GO" id="GO:0016813">
    <property type="term" value="F:hydrolase activity, acting on carbon-nitrogen (but not peptide) bonds, in linear amidines"/>
    <property type="evidence" value="ECO:0007669"/>
    <property type="project" value="InterPro"/>
</dbReference>
<gene>
    <name evidence="6" type="primary">hyuC_1</name>
    <name evidence="6" type="ORF">CSLFYP84_00865</name>
    <name evidence="5" type="ORF">PM006_19040</name>
</gene>
<dbReference type="Gene3D" id="3.30.70.360">
    <property type="match status" value="1"/>
</dbReference>
<evidence type="ECO:0000313" key="6">
    <source>
        <dbReference type="EMBL" id="VYT90237.1"/>
    </source>
</evidence>
<keyword evidence="2" id="KW-0378">Hydrolase</keyword>
<dbReference type="EMBL" id="JAQLGM010000066">
    <property type="protein sequence ID" value="MDB2002298.1"/>
    <property type="molecule type" value="Genomic_DNA"/>
</dbReference>
<accession>A0A6N3AIP7</accession>
<dbReference type="SUPFAM" id="SSF55031">
    <property type="entry name" value="Bacterial exopeptidase dimerisation domain"/>
    <property type="match status" value="1"/>
</dbReference>
<dbReference type="InterPro" id="IPR011650">
    <property type="entry name" value="Peptidase_M20_dimer"/>
</dbReference>
<name>A0A6N3AIP7_CLOSY</name>
<feature type="binding site" evidence="3">
    <location>
        <position position="396"/>
    </location>
    <ligand>
        <name>Zn(2+)</name>
        <dbReference type="ChEBI" id="CHEBI:29105"/>
        <label>2</label>
    </ligand>
</feature>
<comment type="cofactor">
    <cofactor evidence="3">
        <name>Zn(2+)</name>
        <dbReference type="ChEBI" id="CHEBI:29105"/>
    </cofactor>
    <text evidence="3">Binds 2 Zn(2+) ions per subunit.</text>
</comment>
<dbReference type="Proteomes" id="UP001300871">
    <property type="component" value="Unassembled WGS sequence"/>
</dbReference>
<feature type="binding site" evidence="3">
    <location>
        <position position="103"/>
    </location>
    <ligand>
        <name>Zn(2+)</name>
        <dbReference type="ChEBI" id="CHEBI:29105"/>
        <label>2</label>
    </ligand>
</feature>
<dbReference type="Pfam" id="PF07687">
    <property type="entry name" value="M20_dimer"/>
    <property type="match status" value="1"/>
</dbReference>
<dbReference type="EMBL" id="CACRUA010000008">
    <property type="protein sequence ID" value="VYT90237.1"/>
    <property type="molecule type" value="Genomic_DNA"/>
</dbReference>
<sequence>MENYGTNRMGGGHKLLQDRLKTEIETLKGISEPCRCGTTRQSYSAAYKEGTAYIKGVMEDCGLTVHEDGVGNVIGTLTGTEPGLAKILSGSHLDTVRCAGAFDGIAGVVCAAEAARLVRESGMPLRHTFQVLGMIGEEGTRFGKALLGSQFIAGIYGEEQLDEFIGIEDKKTMRQAMKEYGLSGDLKGVSRKEDAVKAFLEIHGEQGPVLEQEEKQIGVVDTIVGLSWLVVKVKGQAGHSGTVPMNLRRDAGTGAFHLICRIHDYVCDTYSGRATLTAGQVSLLPGSMNSIPGECEFSLDIRSGEEEILRDILEHLTEFAGEVREKYALDVEVRELTRKEPVKMNAALAGGIEDVCKELGFTSMRLNSGAGHDSMIFAKLWDTAMIFLPNRDGISHHPDEWIDYEAMAAGSRVLYQMIRKLDEED</sequence>
<reference evidence="6" key="1">
    <citation type="submission" date="2019-11" db="EMBL/GenBank/DDBJ databases">
        <authorList>
            <person name="Feng L."/>
        </authorList>
    </citation>
    <scope>NUCLEOTIDE SEQUENCE</scope>
    <source>
        <strain evidence="6">CsymbiosumLFYP84</strain>
    </source>
</reference>
<dbReference type="Gene3D" id="3.40.630.10">
    <property type="entry name" value="Zn peptidases"/>
    <property type="match status" value="1"/>
</dbReference>
<dbReference type="PANTHER" id="PTHR32494:SF5">
    <property type="entry name" value="ALLANTOATE AMIDOHYDROLASE"/>
    <property type="match status" value="1"/>
</dbReference>
<feature type="binding site" evidence="3">
    <location>
        <position position="103"/>
    </location>
    <ligand>
        <name>Zn(2+)</name>
        <dbReference type="ChEBI" id="CHEBI:29105"/>
        <label>1</label>
    </ligand>
</feature>
<comment type="similarity">
    <text evidence="1">Belongs to the peptidase M20 family.</text>
</comment>
<feature type="binding site" evidence="3">
    <location>
        <position position="92"/>
    </location>
    <ligand>
        <name>Zn(2+)</name>
        <dbReference type="ChEBI" id="CHEBI:29105"/>
        <label>1</label>
    </ligand>
</feature>
<protein>
    <submittedName>
        <fullName evidence="6">Hydantoin utilization protein C</fullName>
    </submittedName>
    <submittedName>
        <fullName evidence="5">M20 family metallo-hydrolase</fullName>
    </submittedName>
</protein>
<dbReference type="GeneID" id="57967257"/>
<dbReference type="InterPro" id="IPR036264">
    <property type="entry name" value="Bact_exopeptidase_dim_dom"/>
</dbReference>
<dbReference type="NCBIfam" id="TIGR01879">
    <property type="entry name" value="hydantase"/>
    <property type="match status" value="1"/>
</dbReference>
<keyword evidence="3" id="KW-0479">Metal-binding</keyword>
<feature type="binding site" evidence="3">
    <location>
        <position position="203"/>
    </location>
    <ligand>
        <name>Zn(2+)</name>
        <dbReference type="ChEBI" id="CHEBI:29105"/>
        <label>1</label>
    </ligand>
</feature>
<feature type="domain" description="Peptidase M20 dimerisation" evidence="4">
    <location>
        <begin position="225"/>
        <end position="325"/>
    </location>
</feature>